<dbReference type="Proteomes" id="UP000253495">
    <property type="component" value="Unassembled WGS sequence"/>
</dbReference>
<dbReference type="EMBL" id="QPJC01000004">
    <property type="protein sequence ID" value="RCW44671.1"/>
    <property type="molecule type" value="Genomic_DNA"/>
</dbReference>
<evidence type="ECO:0000313" key="3">
    <source>
        <dbReference type="Proteomes" id="UP000253495"/>
    </source>
</evidence>
<feature type="region of interest" description="Disordered" evidence="1">
    <location>
        <begin position="95"/>
        <end position="122"/>
    </location>
</feature>
<sequence>MLPPIACGMNPAPKVTALSRAELVALKTSTDSARVRSVSASSMSSWPTTMIRNSGSAKISPYVVRLGSIWSCAAIVPGSTVQRTTRKAFLCDSETRRPNVSDHPLPPIATTGSARGPSSDTALQSCGRITSWPCTTSAMPRIWHTLASTRSTGRTSCTTAPTRLVHLVAHHSQAALEAERRGLSAELAEFPASAARPRACSAAGHPRERCAAGGVDADVPGFDPATTAGWRPYQGEPGRSAALCATLFRLLPTSRRALARVKPRRPPGAESSLPRRRARSPGTWPYPAPPRGAA</sequence>
<reference evidence="2 3" key="1">
    <citation type="submission" date="2018-07" db="EMBL/GenBank/DDBJ databases">
        <title>Genomic Encyclopedia of Type Strains, Phase III (KMG-III): the genomes of soil and plant-associated and newly described type strains.</title>
        <authorList>
            <person name="Whitman W."/>
        </authorList>
    </citation>
    <scope>NUCLEOTIDE SEQUENCE [LARGE SCALE GENOMIC DNA]</scope>
    <source>
        <strain evidence="2 3">CECT 8575</strain>
    </source>
</reference>
<evidence type="ECO:0000256" key="1">
    <source>
        <dbReference type="SAM" id="MobiDB-lite"/>
    </source>
</evidence>
<feature type="region of interest" description="Disordered" evidence="1">
    <location>
        <begin position="255"/>
        <end position="294"/>
    </location>
</feature>
<accession>A0A368VSE9</accession>
<feature type="compositionally biased region" description="Polar residues" evidence="1">
    <location>
        <begin position="110"/>
        <end position="122"/>
    </location>
</feature>
<name>A0A368VSE9_9ACTN</name>
<protein>
    <submittedName>
        <fullName evidence="2">Uncharacterized protein</fullName>
    </submittedName>
</protein>
<proteinExistence type="predicted"/>
<dbReference type="AlphaFoldDB" id="A0A368VSE9"/>
<organism evidence="2 3">
    <name type="scientific">Halopolyspora algeriensis</name>
    <dbReference type="NCBI Taxonomy" id="1500506"/>
    <lineage>
        <taxon>Bacteria</taxon>
        <taxon>Bacillati</taxon>
        <taxon>Actinomycetota</taxon>
        <taxon>Actinomycetes</taxon>
        <taxon>Actinomycetes incertae sedis</taxon>
        <taxon>Halopolyspora</taxon>
    </lineage>
</organism>
<keyword evidence="3" id="KW-1185">Reference proteome</keyword>
<evidence type="ECO:0000313" key="2">
    <source>
        <dbReference type="EMBL" id="RCW44671.1"/>
    </source>
</evidence>
<gene>
    <name evidence="2" type="ORF">DFQ14_104261</name>
</gene>
<feature type="compositionally biased region" description="Pro residues" evidence="1">
    <location>
        <begin position="284"/>
        <end position="294"/>
    </location>
</feature>
<comment type="caution">
    <text evidence="2">The sequence shown here is derived from an EMBL/GenBank/DDBJ whole genome shotgun (WGS) entry which is preliminary data.</text>
</comment>